<evidence type="ECO:0000256" key="7">
    <source>
        <dbReference type="ARBA" id="ARBA00048348"/>
    </source>
</evidence>
<dbReference type="Pfam" id="PF00484">
    <property type="entry name" value="Pro_CA"/>
    <property type="match status" value="1"/>
</dbReference>
<dbReference type="EMBL" id="UOFX01000012">
    <property type="protein sequence ID" value="VAX06550.1"/>
    <property type="molecule type" value="Genomic_DNA"/>
</dbReference>
<gene>
    <name evidence="8" type="ORF">MNBD_GAMMA26-262</name>
</gene>
<protein>
    <recommendedName>
        <fullName evidence="3">carbonic anhydrase</fullName>
        <ecNumber evidence="3">4.2.1.1</ecNumber>
    </recommendedName>
</protein>
<comment type="similarity">
    <text evidence="2">Belongs to the beta-class carbonic anhydrase family.</text>
</comment>
<dbReference type="GO" id="GO:0008270">
    <property type="term" value="F:zinc ion binding"/>
    <property type="evidence" value="ECO:0007669"/>
    <property type="project" value="InterPro"/>
</dbReference>
<evidence type="ECO:0000256" key="5">
    <source>
        <dbReference type="ARBA" id="ARBA00022833"/>
    </source>
</evidence>
<dbReference type="Gene3D" id="3.40.1050.10">
    <property type="entry name" value="Carbonic anhydrase"/>
    <property type="match status" value="1"/>
</dbReference>
<evidence type="ECO:0000256" key="6">
    <source>
        <dbReference type="ARBA" id="ARBA00023239"/>
    </source>
</evidence>
<dbReference type="SMART" id="SM00947">
    <property type="entry name" value="Pro_CA"/>
    <property type="match status" value="1"/>
</dbReference>
<keyword evidence="5" id="KW-0862">Zinc</keyword>
<dbReference type="PANTHER" id="PTHR11002:SF76">
    <property type="entry name" value="CARBONIC ANHYDRASE"/>
    <property type="match status" value="1"/>
</dbReference>
<dbReference type="GO" id="GO:0015976">
    <property type="term" value="P:carbon utilization"/>
    <property type="evidence" value="ECO:0007669"/>
    <property type="project" value="InterPro"/>
</dbReference>
<reference evidence="8" key="1">
    <citation type="submission" date="2018-06" db="EMBL/GenBank/DDBJ databases">
        <authorList>
            <person name="Zhirakovskaya E."/>
        </authorList>
    </citation>
    <scope>NUCLEOTIDE SEQUENCE</scope>
</reference>
<dbReference type="InterPro" id="IPR001765">
    <property type="entry name" value="Carbonic_anhydrase"/>
</dbReference>
<comment type="catalytic activity">
    <reaction evidence="7">
        <text>hydrogencarbonate + H(+) = CO2 + H2O</text>
        <dbReference type="Rhea" id="RHEA:10748"/>
        <dbReference type="ChEBI" id="CHEBI:15377"/>
        <dbReference type="ChEBI" id="CHEBI:15378"/>
        <dbReference type="ChEBI" id="CHEBI:16526"/>
        <dbReference type="ChEBI" id="CHEBI:17544"/>
        <dbReference type="EC" id="4.2.1.1"/>
    </reaction>
</comment>
<dbReference type="AlphaFoldDB" id="A0A3B1B8B0"/>
<accession>A0A3B1B8B0</accession>
<dbReference type="SUPFAM" id="SSF53056">
    <property type="entry name" value="beta-carbonic anhydrase, cab"/>
    <property type="match status" value="1"/>
</dbReference>
<sequence>MKITKLLKGYVTYRESFYPTHAELLKNLAEHGQHPKVAVIACCDSRVNPAMLTDSKPGDLFVIRNIASLVPPYVAADKSNWQGTIAAVEYAVFGLAVEHIVVLGHAQCGGINALLAESGVAKECEYVQSWMKIAAEAKQTALGSCCDSPEEQAKVAEQAAVKISLKNLMTFPWVQERVEQGTLELHGWYYNLASATLTTYDEQSDEFQAVKV</sequence>
<keyword evidence="6 8" id="KW-0456">Lyase</keyword>
<dbReference type="PROSITE" id="PS00705">
    <property type="entry name" value="PROK_CO2_ANHYDRASE_2"/>
    <property type="match status" value="1"/>
</dbReference>
<dbReference type="EC" id="4.2.1.1" evidence="3"/>
<organism evidence="8">
    <name type="scientific">hydrothermal vent metagenome</name>
    <dbReference type="NCBI Taxonomy" id="652676"/>
    <lineage>
        <taxon>unclassified sequences</taxon>
        <taxon>metagenomes</taxon>
        <taxon>ecological metagenomes</taxon>
    </lineage>
</organism>
<evidence type="ECO:0000256" key="4">
    <source>
        <dbReference type="ARBA" id="ARBA00022723"/>
    </source>
</evidence>
<dbReference type="FunFam" id="3.40.1050.10:FF:000003">
    <property type="entry name" value="Carbonic anhydrase"/>
    <property type="match status" value="1"/>
</dbReference>
<dbReference type="InterPro" id="IPR015892">
    <property type="entry name" value="Carbonic_anhydrase_CS"/>
</dbReference>
<dbReference type="InterPro" id="IPR045066">
    <property type="entry name" value="Beta_CA_cladeB"/>
</dbReference>
<proteinExistence type="inferred from homology"/>
<comment type="cofactor">
    <cofactor evidence="1">
        <name>Zn(2+)</name>
        <dbReference type="ChEBI" id="CHEBI:29105"/>
    </cofactor>
</comment>
<dbReference type="CDD" id="cd00884">
    <property type="entry name" value="beta_CA_cladeB"/>
    <property type="match status" value="1"/>
</dbReference>
<keyword evidence="4" id="KW-0479">Metal-binding</keyword>
<evidence type="ECO:0000313" key="8">
    <source>
        <dbReference type="EMBL" id="VAX06550.1"/>
    </source>
</evidence>
<dbReference type="PANTHER" id="PTHR11002">
    <property type="entry name" value="CARBONIC ANHYDRASE"/>
    <property type="match status" value="1"/>
</dbReference>
<evidence type="ECO:0000256" key="1">
    <source>
        <dbReference type="ARBA" id="ARBA00001947"/>
    </source>
</evidence>
<evidence type="ECO:0000256" key="2">
    <source>
        <dbReference type="ARBA" id="ARBA00006217"/>
    </source>
</evidence>
<dbReference type="GO" id="GO:0004089">
    <property type="term" value="F:carbonate dehydratase activity"/>
    <property type="evidence" value="ECO:0007669"/>
    <property type="project" value="UniProtKB-EC"/>
</dbReference>
<evidence type="ECO:0000256" key="3">
    <source>
        <dbReference type="ARBA" id="ARBA00012925"/>
    </source>
</evidence>
<name>A0A3B1B8B0_9ZZZZ</name>
<dbReference type="InterPro" id="IPR036874">
    <property type="entry name" value="Carbonic_anhydrase_sf"/>
</dbReference>